<comment type="caution">
    <text evidence="1">The sequence shown here is derived from an EMBL/GenBank/DDBJ whole genome shotgun (WGS) entry which is preliminary data.</text>
</comment>
<organism evidence="1 2">
    <name type="scientific">Brassica cretica</name>
    <name type="common">Mustard</name>
    <dbReference type="NCBI Taxonomy" id="69181"/>
    <lineage>
        <taxon>Eukaryota</taxon>
        <taxon>Viridiplantae</taxon>
        <taxon>Streptophyta</taxon>
        <taxon>Embryophyta</taxon>
        <taxon>Tracheophyta</taxon>
        <taxon>Spermatophyta</taxon>
        <taxon>Magnoliopsida</taxon>
        <taxon>eudicotyledons</taxon>
        <taxon>Gunneridae</taxon>
        <taxon>Pentapetalae</taxon>
        <taxon>rosids</taxon>
        <taxon>malvids</taxon>
        <taxon>Brassicales</taxon>
        <taxon>Brassicaceae</taxon>
        <taxon>Brassiceae</taxon>
        <taxon>Brassica</taxon>
    </lineage>
</organism>
<name>A0ABQ7CDX3_BRACR</name>
<proteinExistence type="predicted"/>
<evidence type="ECO:0000313" key="2">
    <source>
        <dbReference type="Proteomes" id="UP000266723"/>
    </source>
</evidence>
<dbReference type="EMBL" id="QGKV02000832">
    <property type="protein sequence ID" value="KAF3549870.1"/>
    <property type="molecule type" value="Genomic_DNA"/>
</dbReference>
<protein>
    <recommendedName>
        <fullName evidence="3">Secreted protein</fullName>
    </recommendedName>
</protein>
<reference evidence="1 2" key="1">
    <citation type="journal article" date="2020" name="BMC Genomics">
        <title>Intraspecific diversification of the crop wild relative Brassica cretica Lam. using demographic model selection.</title>
        <authorList>
            <person name="Kioukis A."/>
            <person name="Michalopoulou V.A."/>
            <person name="Briers L."/>
            <person name="Pirintsos S."/>
            <person name="Studholme D.J."/>
            <person name="Pavlidis P."/>
            <person name="Sarris P.F."/>
        </authorList>
    </citation>
    <scope>NUCLEOTIDE SEQUENCE [LARGE SCALE GENOMIC DNA]</scope>
    <source>
        <strain evidence="2">cv. PFS-1207/04</strain>
    </source>
</reference>
<gene>
    <name evidence="1" type="ORF">DY000_02006933</name>
</gene>
<accession>A0ABQ7CDX3</accession>
<evidence type="ECO:0000313" key="1">
    <source>
        <dbReference type="EMBL" id="KAF3549870.1"/>
    </source>
</evidence>
<dbReference type="Proteomes" id="UP000266723">
    <property type="component" value="Unassembled WGS sequence"/>
</dbReference>
<evidence type="ECO:0008006" key="3">
    <source>
        <dbReference type="Google" id="ProtNLM"/>
    </source>
</evidence>
<keyword evidence="2" id="KW-1185">Reference proteome</keyword>
<sequence>MLARSFESEVSLLCLTSRPVLVSLPFAWRCGLCHPSIKWFSHAVPVWWLQSITGVGRWYFPVSLDKGSSMALFVATCSASSLHSSSTRRPVYFSQVKVAALAYRVGPLV</sequence>